<dbReference type="Gene3D" id="1.20.58.320">
    <property type="entry name" value="TPR-like"/>
    <property type="match status" value="1"/>
</dbReference>
<dbReference type="SUPFAM" id="SSF48452">
    <property type="entry name" value="TPR-like"/>
    <property type="match status" value="1"/>
</dbReference>
<evidence type="ECO:0000313" key="1">
    <source>
        <dbReference type="EMBL" id="MBT1443720.1"/>
    </source>
</evidence>
<dbReference type="Gene3D" id="1.25.40.10">
    <property type="entry name" value="Tetratricopeptide repeat domain"/>
    <property type="match status" value="1"/>
</dbReference>
<name>A0ABS5V1D2_9GAMM</name>
<organism evidence="1 2">
    <name type="scientific">Shewanella jiangmenensis</name>
    <dbReference type="NCBI Taxonomy" id="2837387"/>
    <lineage>
        <taxon>Bacteria</taxon>
        <taxon>Pseudomonadati</taxon>
        <taxon>Pseudomonadota</taxon>
        <taxon>Gammaproteobacteria</taxon>
        <taxon>Alteromonadales</taxon>
        <taxon>Shewanellaceae</taxon>
        <taxon>Shewanella</taxon>
    </lineage>
</organism>
<dbReference type="Proteomes" id="UP001195903">
    <property type="component" value="Unassembled WGS sequence"/>
</dbReference>
<dbReference type="RefSeq" id="WP_214505883.1">
    <property type="nucleotide sequence ID" value="NZ_JAHEPS010000001.1"/>
</dbReference>
<comment type="caution">
    <text evidence="1">The sequence shown here is derived from an EMBL/GenBank/DDBJ whole genome shotgun (WGS) entry which is preliminary data.</text>
</comment>
<keyword evidence="2" id="KW-1185">Reference proteome</keyword>
<dbReference type="InterPro" id="IPR011990">
    <property type="entry name" value="TPR-like_helical_dom_sf"/>
</dbReference>
<dbReference type="Pfam" id="PF06041">
    <property type="entry name" value="DUF924"/>
    <property type="match status" value="1"/>
</dbReference>
<protein>
    <submittedName>
        <fullName evidence="1">DUF924 family protein</fullName>
    </submittedName>
</protein>
<dbReference type="EMBL" id="JAHEPS010000001">
    <property type="protein sequence ID" value="MBT1443720.1"/>
    <property type="molecule type" value="Genomic_DNA"/>
</dbReference>
<gene>
    <name evidence="1" type="ORF">KJI95_04165</name>
</gene>
<reference evidence="1 2" key="1">
    <citation type="submission" date="2021-05" db="EMBL/GenBank/DDBJ databases">
        <title>Shewanella sp. JM162201.</title>
        <authorList>
            <person name="Xu S."/>
            <person name="Li A."/>
        </authorList>
    </citation>
    <scope>NUCLEOTIDE SEQUENCE [LARGE SCALE GENOMIC DNA]</scope>
    <source>
        <strain evidence="1 2">JM162201</strain>
    </source>
</reference>
<sequence>MTDMHWQTVIDFWFEEISPKHWWQKDEAFDKAIQSRFGDWLIAAKKAELYPWRTEPLGRLAEVIVLDQFSRNIHRDTPAAFEADPMALALAQEAVALGIDTLLPAPMLPFLYMPYMHSESQLIHEQALVLFSQPAAKGNLEFELRHKAIIDRFGRYPHRNQILGRQSSSDELAFLQEPGSSF</sequence>
<evidence type="ECO:0000313" key="2">
    <source>
        <dbReference type="Proteomes" id="UP001195903"/>
    </source>
</evidence>
<proteinExistence type="predicted"/>
<dbReference type="InterPro" id="IPR010323">
    <property type="entry name" value="DUF924"/>
</dbReference>
<accession>A0ABS5V1D2</accession>